<dbReference type="Proteomes" id="UP000634136">
    <property type="component" value="Unassembled WGS sequence"/>
</dbReference>
<accession>A0A834XB11</accession>
<dbReference type="EMBL" id="JAAIUW010000002">
    <property type="protein sequence ID" value="KAF7841690.1"/>
    <property type="molecule type" value="Genomic_DNA"/>
</dbReference>
<dbReference type="PANTHER" id="PTHR36775:SF1">
    <property type="entry name" value="LYR MOTIF PROTEIN"/>
    <property type="match status" value="1"/>
</dbReference>
<feature type="region of interest" description="Disordered" evidence="1">
    <location>
        <begin position="28"/>
        <end position="69"/>
    </location>
</feature>
<evidence type="ECO:0000313" key="4">
    <source>
        <dbReference type="Proteomes" id="UP000634136"/>
    </source>
</evidence>
<organism evidence="3 4">
    <name type="scientific">Senna tora</name>
    <dbReference type="NCBI Taxonomy" id="362788"/>
    <lineage>
        <taxon>Eukaryota</taxon>
        <taxon>Viridiplantae</taxon>
        <taxon>Streptophyta</taxon>
        <taxon>Embryophyta</taxon>
        <taxon>Tracheophyta</taxon>
        <taxon>Spermatophyta</taxon>
        <taxon>Magnoliopsida</taxon>
        <taxon>eudicotyledons</taxon>
        <taxon>Gunneridae</taxon>
        <taxon>Pentapetalae</taxon>
        <taxon>rosids</taxon>
        <taxon>fabids</taxon>
        <taxon>Fabales</taxon>
        <taxon>Fabaceae</taxon>
        <taxon>Caesalpinioideae</taxon>
        <taxon>Cassia clade</taxon>
        <taxon>Senna</taxon>
    </lineage>
</organism>
<evidence type="ECO:0000259" key="2">
    <source>
        <dbReference type="Pfam" id="PF10536"/>
    </source>
</evidence>
<dbReference type="InterPro" id="IPR019557">
    <property type="entry name" value="AminoTfrase-like_pln_mobile"/>
</dbReference>
<sequence>MDDNKPVVVGHYRSGSYCLIARKIGAAKDPDSSGELFGNEDSNWSSDVSKAKNSRRDRDSDGGSGEKENLGIGFGVSGFYDANGNETRYGSELGYRGDAEFGYRDELEEEEDETRFHRLAQYGCPMSAYCKPRTRGTFIVEPTKETHIRSCVAGMCKYGRHLKRLSRTSTASDYQNPQADWTLSCIPNYDTLSLTMYWFQHLLSGGAQRHTFHMTQGECILTLHDVALLLGLPYVGVPIIGPTSASWSDMCLGLLGHRPPDNKLKGQHLTMTWLDQTFSYANFPPDPTNEQIEQFAQAYILKLTPSSGNNHIMFFVNFHWHGSTHPR</sequence>
<feature type="domain" description="Aminotransferase-like plant mobile" evidence="2">
    <location>
        <begin position="210"/>
        <end position="302"/>
    </location>
</feature>
<proteinExistence type="predicted"/>
<evidence type="ECO:0000313" key="3">
    <source>
        <dbReference type="EMBL" id="KAF7841690.1"/>
    </source>
</evidence>
<dbReference type="PANTHER" id="PTHR36775">
    <property type="entry name" value="LYR MOTIF PROTEIN"/>
    <property type="match status" value="1"/>
</dbReference>
<keyword evidence="4" id="KW-1185">Reference proteome</keyword>
<evidence type="ECO:0000256" key="1">
    <source>
        <dbReference type="SAM" id="MobiDB-lite"/>
    </source>
</evidence>
<feature type="compositionally biased region" description="Basic and acidic residues" evidence="1">
    <location>
        <begin position="54"/>
        <end position="69"/>
    </location>
</feature>
<dbReference type="Pfam" id="PF10536">
    <property type="entry name" value="PMD"/>
    <property type="match status" value="1"/>
</dbReference>
<dbReference type="AlphaFoldDB" id="A0A834XB11"/>
<name>A0A834XB11_9FABA</name>
<gene>
    <name evidence="3" type="ORF">G2W53_003988</name>
</gene>
<protein>
    <recommendedName>
        <fullName evidence="2">Aminotransferase-like plant mobile domain-containing protein</fullName>
    </recommendedName>
</protein>
<dbReference type="OrthoDB" id="1913313at2759"/>
<reference evidence="3" key="1">
    <citation type="submission" date="2020-09" db="EMBL/GenBank/DDBJ databases">
        <title>Genome-Enabled Discovery of Anthraquinone Biosynthesis in Senna tora.</title>
        <authorList>
            <person name="Kang S.-H."/>
            <person name="Pandey R.P."/>
            <person name="Lee C.-M."/>
            <person name="Sim J.-S."/>
            <person name="Jeong J.-T."/>
            <person name="Choi B.-S."/>
            <person name="Jung M."/>
            <person name="Ginzburg D."/>
            <person name="Zhao K."/>
            <person name="Won S.Y."/>
            <person name="Oh T.-J."/>
            <person name="Yu Y."/>
            <person name="Kim N.-H."/>
            <person name="Lee O.R."/>
            <person name="Lee T.-H."/>
            <person name="Bashyal P."/>
            <person name="Kim T.-S."/>
            <person name="Lee W.-H."/>
            <person name="Kawkins C."/>
            <person name="Kim C.-K."/>
            <person name="Kim J.S."/>
            <person name="Ahn B.O."/>
            <person name="Rhee S.Y."/>
            <person name="Sohng J.K."/>
        </authorList>
    </citation>
    <scope>NUCLEOTIDE SEQUENCE</scope>
    <source>
        <tissue evidence="3">Leaf</tissue>
    </source>
</reference>
<comment type="caution">
    <text evidence="3">The sequence shown here is derived from an EMBL/GenBank/DDBJ whole genome shotgun (WGS) entry which is preliminary data.</text>
</comment>